<evidence type="ECO:0008006" key="3">
    <source>
        <dbReference type="Google" id="ProtNLM"/>
    </source>
</evidence>
<dbReference type="AlphaFoldDB" id="A0AAE1JBB0"/>
<keyword evidence="2" id="KW-1185">Reference proteome</keyword>
<protein>
    <recommendedName>
        <fullName evidence="3">RRM domain-containing protein</fullName>
    </recommendedName>
</protein>
<dbReference type="EMBL" id="JAWXYG010000007">
    <property type="protein sequence ID" value="KAK4267195.1"/>
    <property type="molecule type" value="Genomic_DNA"/>
</dbReference>
<sequence>MKENRTVVAFANFFDHQSAMAALHALNAATSPVQNHEPIRIHHKTIMFGLTYQGIECVRNTEIPCYLFYSDFLTYQRF</sequence>
<organism evidence="1 2">
    <name type="scientific">Acacia crassicarpa</name>
    <name type="common">northern wattle</name>
    <dbReference type="NCBI Taxonomy" id="499986"/>
    <lineage>
        <taxon>Eukaryota</taxon>
        <taxon>Viridiplantae</taxon>
        <taxon>Streptophyta</taxon>
        <taxon>Embryophyta</taxon>
        <taxon>Tracheophyta</taxon>
        <taxon>Spermatophyta</taxon>
        <taxon>Magnoliopsida</taxon>
        <taxon>eudicotyledons</taxon>
        <taxon>Gunneridae</taxon>
        <taxon>Pentapetalae</taxon>
        <taxon>rosids</taxon>
        <taxon>fabids</taxon>
        <taxon>Fabales</taxon>
        <taxon>Fabaceae</taxon>
        <taxon>Caesalpinioideae</taxon>
        <taxon>mimosoid clade</taxon>
        <taxon>Acacieae</taxon>
        <taxon>Acacia</taxon>
    </lineage>
</organism>
<accession>A0AAE1JBB0</accession>
<evidence type="ECO:0000313" key="2">
    <source>
        <dbReference type="Proteomes" id="UP001293593"/>
    </source>
</evidence>
<evidence type="ECO:0000313" key="1">
    <source>
        <dbReference type="EMBL" id="KAK4267195.1"/>
    </source>
</evidence>
<comment type="caution">
    <text evidence="1">The sequence shown here is derived from an EMBL/GenBank/DDBJ whole genome shotgun (WGS) entry which is preliminary data.</text>
</comment>
<dbReference type="Proteomes" id="UP001293593">
    <property type="component" value="Unassembled WGS sequence"/>
</dbReference>
<reference evidence="1" key="1">
    <citation type="submission" date="2023-10" db="EMBL/GenBank/DDBJ databases">
        <title>Chromosome-level genome of the transformable northern wattle, Acacia crassicarpa.</title>
        <authorList>
            <person name="Massaro I."/>
            <person name="Sinha N.R."/>
            <person name="Poethig S."/>
            <person name="Leichty A.R."/>
        </authorList>
    </citation>
    <scope>NUCLEOTIDE SEQUENCE</scope>
    <source>
        <strain evidence="1">Acra3RX</strain>
        <tissue evidence="1">Leaf</tissue>
    </source>
</reference>
<proteinExistence type="predicted"/>
<gene>
    <name evidence="1" type="ORF">QN277_024010</name>
</gene>
<name>A0AAE1JBB0_9FABA</name>